<evidence type="ECO:0000313" key="1">
    <source>
        <dbReference type="EMBL" id="MDP9683082.1"/>
    </source>
</evidence>
<proteinExistence type="predicted"/>
<accession>A0ABT9LH92</accession>
<sequence length="50" mass="4871">MTAVSAATVVRIVSPSAAAGPWSSAIAAGRSPVRLGPRAECLLGKGNAPP</sequence>
<dbReference type="EMBL" id="JAURUD010000001">
    <property type="protein sequence ID" value="MDP9683082.1"/>
    <property type="molecule type" value="Genomic_DNA"/>
</dbReference>
<evidence type="ECO:0000313" key="2">
    <source>
        <dbReference type="Proteomes" id="UP001231675"/>
    </source>
</evidence>
<reference evidence="1 2" key="1">
    <citation type="submission" date="2023-07" db="EMBL/GenBank/DDBJ databases">
        <title>Sequencing the genomes of 1000 actinobacteria strains.</title>
        <authorList>
            <person name="Klenk H.-P."/>
        </authorList>
    </citation>
    <scope>NUCLEOTIDE SEQUENCE [LARGE SCALE GENOMIC DNA]</scope>
    <source>
        <strain evidence="1 2">DSM 40229</strain>
    </source>
</reference>
<dbReference type="Proteomes" id="UP001231675">
    <property type="component" value="Unassembled WGS sequence"/>
</dbReference>
<comment type="caution">
    <text evidence="1">The sequence shown here is derived from an EMBL/GenBank/DDBJ whole genome shotgun (WGS) entry which is preliminary data.</text>
</comment>
<organism evidence="1 2">
    <name type="scientific">Streptomyces griseoviridis</name>
    <dbReference type="NCBI Taxonomy" id="45398"/>
    <lineage>
        <taxon>Bacteria</taxon>
        <taxon>Bacillati</taxon>
        <taxon>Actinomycetota</taxon>
        <taxon>Actinomycetes</taxon>
        <taxon>Kitasatosporales</taxon>
        <taxon>Streptomycetaceae</taxon>
        <taxon>Streptomyces</taxon>
    </lineage>
</organism>
<name>A0ABT9LH92_STRGD</name>
<gene>
    <name evidence="1" type="ORF">J2S47_003584</name>
</gene>
<protein>
    <submittedName>
        <fullName evidence="1">Uncharacterized protein</fullName>
    </submittedName>
</protein>
<keyword evidence="2" id="KW-1185">Reference proteome</keyword>